<reference evidence="2 3" key="1">
    <citation type="submission" date="2016-10" db="EMBL/GenBank/DDBJ databases">
        <authorList>
            <person name="de Groot N.N."/>
        </authorList>
    </citation>
    <scope>NUCLEOTIDE SEQUENCE [LARGE SCALE GENOMIC DNA]</scope>
    <source>
        <strain evidence="2 3">F</strain>
    </source>
</reference>
<feature type="transmembrane region" description="Helical" evidence="1">
    <location>
        <begin position="254"/>
        <end position="274"/>
    </location>
</feature>
<protein>
    <recommendedName>
        <fullName evidence="4">O-antigen ligase like membrane protein</fullName>
    </recommendedName>
</protein>
<evidence type="ECO:0000256" key="1">
    <source>
        <dbReference type="SAM" id="Phobius"/>
    </source>
</evidence>
<feature type="transmembrane region" description="Helical" evidence="1">
    <location>
        <begin position="147"/>
        <end position="168"/>
    </location>
</feature>
<feature type="transmembrane region" description="Helical" evidence="1">
    <location>
        <begin position="208"/>
        <end position="225"/>
    </location>
</feature>
<feature type="transmembrane region" description="Helical" evidence="1">
    <location>
        <begin position="362"/>
        <end position="383"/>
    </location>
</feature>
<dbReference type="RefSeq" id="WP_031472658.1">
    <property type="nucleotide sequence ID" value="NZ_FOZC01000008.1"/>
</dbReference>
<proteinExistence type="predicted"/>
<keyword evidence="1" id="KW-1133">Transmembrane helix</keyword>
<feature type="transmembrane region" description="Helical" evidence="1">
    <location>
        <begin position="112"/>
        <end position="135"/>
    </location>
</feature>
<dbReference type="AlphaFoldDB" id="A0A1I6JKR9"/>
<dbReference type="Proteomes" id="UP000214760">
    <property type="component" value="Unassembled WGS sequence"/>
</dbReference>
<feature type="transmembrane region" description="Helical" evidence="1">
    <location>
        <begin position="31"/>
        <end position="51"/>
    </location>
</feature>
<keyword evidence="1" id="KW-0812">Transmembrane</keyword>
<sequence length="460" mass="53273">MIPTAEGRVRRLRKHNIFDTRISRKFYCKPTFWISFLIIFNCIYKSFIHIIDAPESIAYVSDIAWIALMVMLFKDERRSNINIEGLNWIKRITALLFIETLIGYFIHLYNPFVFLWGFRTFFRFFIFFIACIRFAKVETIKKMVRSLEIFLYVNFVACVFEYLLGYGFDSVTGLYSTGKTVAGGTAGLNVLMCIVCAYTLIKYVYKEISLLRMSIPILLCLFMAAIGEMKAFYFEFILIAFWCVMLTRFTTKKILLVVTAVALVAIGFALYSRYFGHKNTIYSMAAMLSYAGADGSTYGQHLLNRTTAIPFMLNNFLTDPFKKMFGLGLGYADNVSTDFLSSGFNKQYSILGYHYFFSSLEITNIGIVGLGLYYALVVFIFIFSRKEKNNIPTRYQKYFVLTEVVCILVVFLTFYNQSLILDTAAFNIYMLMSIPFVIKRDWNMGKNWLHNSLIKKSANH</sequence>
<organism evidence="2 3">
    <name type="scientific">[Clostridium] aminophilum</name>
    <dbReference type="NCBI Taxonomy" id="1526"/>
    <lineage>
        <taxon>Bacteria</taxon>
        <taxon>Bacillati</taxon>
        <taxon>Bacillota</taxon>
        <taxon>Clostridia</taxon>
        <taxon>Lachnospirales</taxon>
        <taxon>Lachnospiraceae</taxon>
    </lineage>
</organism>
<evidence type="ECO:0000313" key="3">
    <source>
        <dbReference type="Proteomes" id="UP000214760"/>
    </source>
</evidence>
<name>A0A1I6JKR9_9FIRM</name>
<accession>A0A1I6JKR9</accession>
<feature type="transmembrane region" description="Helical" evidence="1">
    <location>
        <begin position="395"/>
        <end position="414"/>
    </location>
</feature>
<feature type="transmembrane region" description="Helical" evidence="1">
    <location>
        <begin position="420"/>
        <end position="438"/>
    </location>
</feature>
<feature type="transmembrane region" description="Helical" evidence="1">
    <location>
        <begin position="180"/>
        <end position="201"/>
    </location>
</feature>
<evidence type="ECO:0000313" key="2">
    <source>
        <dbReference type="EMBL" id="SFR79573.1"/>
    </source>
</evidence>
<feature type="transmembrane region" description="Helical" evidence="1">
    <location>
        <begin position="57"/>
        <end position="73"/>
    </location>
</feature>
<evidence type="ECO:0008006" key="4">
    <source>
        <dbReference type="Google" id="ProtNLM"/>
    </source>
</evidence>
<gene>
    <name evidence="2" type="ORF">SAMN02910262_01639</name>
</gene>
<feature type="transmembrane region" description="Helical" evidence="1">
    <location>
        <begin position="231"/>
        <end position="247"/>
    </location>
</feature>
<keyword evidence="1" id="KW-0472">Membrane</keyword>
<dbReference type="EMBL" id="FOZC01000008">
    <property type="protein sequence ID" value="SFR79573.1"/>
    <property type="molecule type" value="Genomic_DNA"/>
</dbReference>
<feature type="transmembrane region" description="Helical" evidence="1">
    <location>
        <begin position="85"/>
        <end position="106"/>
    </location>
</feature>